<dbReference type="GO" id="GO:0015276">
    <property type="term" value="F:ligand-gated monoatomic ion channel activity"/>
    <property type="evidence" value="ECO:0007669"/>
    <property type="project" value="InterPro"/>
</dbReference>
<evidence type="ECO:0000313" key="8">
    <source>
        <dbReference type="EMBL" id="CAA9468496.1"/>
    </source>
</evidence>
<dbReference type="GO" id="GO:0030313">
    <property type="term" value="C:cell envelope"/>
    <property type="evidence" value="ECO:0007669"/>
    <property type="project" value="UniProtKB-SubCell"/>
</dbReference>
<accession>A0A6J4RA80</accession>
<dbReference type="SMART" id="SM00062">
    <property type="entry name" value="PBPb"/>
    <property type="match status" value="1"/>
</dbReference>
<dbReference type="Gene3D" id="3.40.190.10">
    <property type="entry name" value="Periplasmic binding protein-like II"/>
    <property type="match status" value="2"/>
</dbReference>
<comment type="similarity">
    <text evidence="2 4">Belongs to the bacterial solute-binding protein 3 family.</text>
</comment>
<dbReference type="SUPFAM" id="SSF53850">
    <property type="entry name" value="Periplasmic binding protein-like II"/>
    <property type="match status" value="1"/>
</dbReference>
<reference evidence="8" key="1">
    <citation type="submission" date="2020-02" db="EMBL/GenBank/DDBJ databases">
        <authorList>
            <person name="Meier V. D."/>
        </authorList>
    </citation>
    <scope>NUCLEOTIDE SEQUENCE</scope>
    <source>
        <strain evidence="8">AVDCRST_MAG65</strain>
    </source>
</reference>
<evidence type="ECO:0000259" key="6">
    <source>
        <dbReference type="SMART" id="SM00062"/>
    </source>
</evidence>
<dbReference type="InterPro" id="IPR018313">
    <property type="entry name" value="SBP_3_CS"/>
</dbReference>
<feature type="domain" description="Ionotropic glutamate receptor C-terminal" evidence="7">
    <location>
        <begin position="52"/>
        <end position="273"/>
    </location>
</feature>
<dbReference type="InterPro" id="IPR001320">
    <property type="entry name" value="Iontro_rcpt_C"/>
</dbReference>
<dbReference type="AlphaFoldDB" id="A0A6J4RA80"/>
<organism evidence="8">
    <name type="scientific">uncultured Solirubrobacteraceae bacterium</name>
    <dbReference type="NCBI Taxonomy" id="1162706"/>
    <lineage>
        <taxon>Bacteria</taxon>
        <taxon>Bacillati</taxon>
        <taxon>Actinomycetota</taxon>
        <taxon>Thermoleophilia</taxon>
        <taxon>Solirubrobacterales</taxon>
        <taxon>Solirubrobacteraceae</taxon>
        <taxon>environmental samples</taxon>
    </lineage>
</organism>
<keyword evidence="3 5" id="KW-0732">Signal</keyword>
<dbReference type="SMART" id="SM00079">
    <property type="entry name" value="PBPe"/>
    <property type="match status" value="1"/>
</dbReference>
<evidence type="ECO:0000256" key="1">
    <source>
        <dbReference type="ARBA" id="ARBA00004196"/>
    </source>
</evidence>
<evidence type="ECO:0000256" key="5">
    <source>
        <dbReference type="SAM" id="SignalP"/>
    </source>
</evidence>
<protein>
    <submittedName>
        <fullName evidence="8">ABC transporter, substrate-binding protein (Cluster 3, basic aa/glutamine/opines)</fullName>
    </submittedName>
</protein>
<dbReference type="GO" id="GO:0016020">
    <property type="term" value="C:membrane"/>
    <property type="evidence" value="ECO:0007669"/>
    <property type="project" value="InterPro"/>
</dbReference>
<proteinExistence type="inferred from homology"/>
<dbReference type="PROSITE" id="PS01039">
    <property type="entry name" value="SBP_BACTERIAL_3"/>
    <property type="match status" value="1"/>
</dbReference>
<evidence type="ECO:0000256" key="3">
    <source>
        <dbReference type="ARBA" id="ARBA00022729"/>
    </source>
</evidence>
<dbReference type="CDD" id="cd13624">
    <property type="entry name" value="PBP2_Arg_Lys_His"/>
    <property type="match status" value="1"/>
</dbReference>
<dbReference type="PANTHER" id="PTHR35936:SF17">
    <property type="entry name" value="ARGININE-BINDING EXTRACELLULAR PROTEIN ARTP"/>
    <property type="match status" value="1"/>
</dbReference>
<gene>
    <name evidence="8" type="ORF">AVDCRST_MAG65-538</name>
</gene>
<comment type="subcellular location">
    <subcellularLocation>
        <location evidence="1">Cell envelope</location>
    </subcellularLocation>
</comment>
<evidence type="ECO:0000256" key="2">
    <source>
        <dbReference type="ARBA" id="ARBA00010333"/>
    </source>
</evidence>
<feature type="chain" id="PRO_5026871054" evidence="5">
    <location>
        <begin position="25"/>
        <end position="279"/>
    </location>
</feature>
<dbReference type="EMBL" id="CADCVL010000091">
    <property type="protein sequence ID" value="CAA9468496.1"/>
    <property type="molecule type" value="Genomic_DNA"/>
</dbReference>
<name>A0A6J4RA80_9ACTN</name>
<evidence type="ECO:0000259" key="7">
    <source>
        <dbReference type="SMART" id="SM00079"/>
    </source>
</evidence>
<dbReference type="PANTHER" id="PTHR35936">
    <property type="entry name" value="MEMBRANE-BOUND LYTIC MUREIN TRANSGLYCOSYLASE F"/>
    <property type="match status" value="1"/>
</dbReference>
<sequence>MSYFLRRGRLFAALAASSSALVLAACGGGEEEQQTSSGEAPAEDVGLVNEGQLTTCTHLPYKPFQFEQDGKIVGFDVDLVDLVAKELGVRQEIVDTPFEGIQSGEDLNARKCDIAAAAMTITPERAEKIAFSDPYFDANQALLVKKDSNIKTLDDLEGKTLGVQSGTTGKLYAEENAEPKGVKLKDYEDVALELSSVKSGQVDAGINDVPVLLDYAKDNPELEVTQQFETGEQYGFGMKKGTSEKLATVVNRVLSEAKQDGTYDRLYEKWFGVKPKSSS</sequence>
<evidence type="ECO:0000256" key="4">
    <source>
        <dbReference type="RuleBase" id="RU003744"/>
    </source>
</evidence>
<dbReference type="PROSITE" id="PS51257">
    <property type="entry name" value="PROKAR_LIPOPROTEIN"/>
    <property type="match status" value="1"/>
</dbReference>
<feature type="signal peptide" evidence="5">
    <location>
        <begin position="1"/>
        <end position="24"/>
    </location>
</feature>
<feature type="domain" description="Solute-binding protein family 3/N-terminal" evidence="6">
    <location>
        <begin position="52"/>
        <end position="274"/>
    </location>
</feature>
<dbReference type="InterPro" id="IPR001638">
    <property type="entry name" value="Solute-binding_3/MltF_N"/>
</dbReference>
<dbReference type="Pfam" id="PF00497">
    <property type="entry name" value="SBP_bac_3"/>
    <property type="match status" value="1"/>
</dbReference>